<reference evidence="11" key="2">
    <citation type="submission" date="2015-01" db="EMBL/GenBank/DDBJ databases">
        <title>Evolutionary Origins and Diversification of the Mycorrhizal Mutualists.</title>
        <authorList>
            <consortium name="DOE Joint Genome Institute"/>
            <consortium name="Mycorrhizal Genomics Consortium"/>
            <person name="Kohler A."/>
            <person name="Kuo A."/>
            <person name="Nagy L.G."/>
            <person name="Floudas D."/>
            <person name="Copeland A."/>
            <person name="Barry K.W."/>
            <person name="Cichocki N."/>
            <person name="Veneault-Fourrey C."/>
            <person name="LaButti K."/>
            <person name="Lindquist E.A."/>
            <person name="Lipzen A."/>
            <person name="Lundell T."/>
            <person name="Morin E."/>
            <person name="Murat C."/>
            <person name="Riley R."/>
            <person name="Ohm R."/>
            <person name="Sun H."/>
            <person name="Tunlid A."/>
            <person name="Henrissat B."/>
            <person name="Grigoriev I.V."/>
            <person name="Hibbett D.S."/>
            <person name="Martin F."/>
        </authorList>
    </citation>
    <scope>NUCLEOTIDE SEQUENCE [LARGE SCALE GENOMIC DNA]</scope>
    <source>
        <strain evidence="11">MAFF 305830</strain>
    </source>
</reference>
<evidence type="ECO:0000256" key="1">
    <source>
        <dbReference type="ARBA" id="ARBA00004123"/>
    </source>
</evidence>
<evidence type="ECO:0000256" key="8">
    <source>
        <dbReference type="ARBA" id="ARBA00023242"/>
    </source>
</evidence>
<evidence type="ECO:0000256" key="7">
    <source>
        <dbReference type="ARBA" id="ARBA00022694"/>
    </source>
</evidence>
<name>A0A0C3BQI7_SERVB</name>
<dbReference type="GO" id="GO:0033588">
    <property type="term" value="C:elongator holoenzyme complex"/>
    <property type="evidence" value="ECO:0007669"/>
    <property type="project" value="InterPro"/>
</dbReference>
<dbReference type="UniPathway" id="UPA00988"/>
<proteinExistence type="inferred from homology"/>
<dbReference type="Proteomes" id="UP000054097">
    <property type="component" value="Unassembled WGS sequence"/>
</dbReference>
<reference evidence="10 11" key="1">
    <citation type="submission" date="2014-04" db="EMBL/GenBank/DDBJ databases">
        <authorList>
            <consortium name="DOE Joint Genome Institute"/>
            <person name="Kuo A."/>
            <person name="Zuccaro A."/>
            <person name="Kohler A."/>
            <person name="Nagy L.G."/>
            <person name="Floudas D."/>
            <person name="Copeland A."/>
            <person name="Barry K.W."/>
            <person name="Cichocki N."/>
            <person name="Veneault-Fourrey C."/>
            <person name="LaButti K."/>
            <person name="Lindquist E.A."/>
            <person name="Lipzen A."/>
            <person name="Lundell T."/>
            <person name="Morin E."/>
            <person name="Murat C."/>
            <person name="Sun H."/>
            <person name="Tunlid A."/>
            <person name="Henrissat B."/>
            <person name="Grigoriev I.V."/>
            <person name="Hibbett D.S."/>
            <person name="Martin F."/>
            <person name="Nordberg H.P."/>
            <person name="Cantor M.N."/>
            <person name="Hua S.X."/>
        </authorList>
    </citation>
    <scope>NUCLEOTIDE SEQUENCE [LARGE SCALE GENOMIC DNA]</scope>
    <source>
        <strain evidence="10 11">MAFF 305830</strain>
    </source>
</reference>
<dbReference type="GO" id="GO:0005737">
    <property type="term" value="C:cytoplasm"/>
    <property type="evidence" value="ECO:0007669"/>
    <property type="project" value="UniProtKB-SubCell"/>
</dbReference>
<feature type="region of interest" description="Disordered" evidence="9">
    <location>
        <begin position="398"/>
        <end position="423"/>
    </location>
</feature>
<feature type="compositionally biased region" description="Basic and acidic residues" evidence="9">
    <location>
        <begin position="400"/>
        <end position="416"/>
    </location>
</feature>
<keyword evidence="11" id="KW-1185">Reference proteome</keyword>
<keyword evidence="6" id="KW-0963">Cytoplasm</keyword>
<dbReference type="PANTHER" id="PTHR12896">
    <property type="entry name" value="PAX6 NEIGHBOR PROTEIN PAXNEB"/>
    <property type="match status" value="1"/>
</dbReference>
<evidence type="ECO:0000256" key="3">
    <source>
        <dbReference type="ARBA" id="ARBA00005043"/>
    </source>
</evidence>
<dbReference type="HOGENOM" id="CLU_031345_1_0_1"/>
<dbReference type="STRING" id="933852.A0A0C3BQI7"/>
<dbReference type="Gene3D" id="3.40.50.300">
    <property type="entry name" value="P-loop containing nucleotide triphosphate hydrolases"/>
    <property type="match status" value="1"/>
</dbReference>
<gene>
    <name evidence="10" type="ORF">M408DRAFT_59691</name>
</gene>
<comment type="pathway">
    <text evidence="3">tRNA modification; 5-methoxycarbonylmethyl-2-thiouridine-tRNA biosynthesis.</text>
</comment>
<dbReference type="EMBL" id="KN824277">
    <property type="protein sequence ID" value="KIM34359.1"/>
    <property type="molecule type" value="Genomic_DNA"/>
</dbReference>
<dbReference type="OrthoDB" id="289162at2759"/>
<sequence length="435" mass="47540">MSSFKRRVQAQQSIPTKGTQPVIGAPSLLQISTGVPSIDDLLGGGLPLGHVLLILAPDHNSAWGELISRYFIAQGLSSEHRLLVCDSQPDRLVSGCMWYPGTKNNNVMHGPEDSRDEANAETTGDKVKIAWRYEQMKQFKTTVDDKNEDYCHSFDLASTIPATYIEDGISKGQIIYYNPGLKGNSDPLDGLITKLVSCLGASQSHEKSPLRICINNLGSFAWGGIQSHLICRFLLRLRTIVRNTNSCALITLPPHLSDANYAPHWVSKLGHLSDGCLTLQGITSDPVLAPTFPSYSGLLKVHATPSAQTLLDPSRRFSQLRGLNSTNSATGTGGGENNLAFKCMRKRLVVETLHLDVEGGVGERRTTPAASAVVDPIVPHVAHEEVKRETQLARIMIDTPPERPSETAPKTDEPVQKKARKKVAFRTAESDLYDF</sequence>
<protein>
    <recommendedName>
        <fullName evidence="5">Elongator complex protein 4</fullName>
    </recommendedName>
</protein>
<dbReference type="InterPro" id="IPR008728">
    <property type="entry name" value="Elongator_complex_protein_4"/>
</dbReference>
<dbReference type="Pfam" id="PF05625">
    <property type="entry name" value="PAXNEB"/>
    <property type="match status" value="1"/>
</dbReference>
<evidence type="ECO:0000256" key="2">
    <source>
        <dbReference type="ARBA" id="ARBA00004496"/>
    </source>
</evidence>
<evidence type="ECO:0000313" key="10">
    <source>
        <dbReference type="EMBL" id="KIM34359.1"/>
    </source>
</evidence>
<evidence type="ECO:0000256" key="6">
    <source>
        <dbReference type="ARBA" id="ARBA00022490"/>
    </source>
</evidence>
<comment type="similarity">
    <text evidence="4">Belongs to the ELP4 family.</text>
</comment>
<evidence type="ECO:0000256" key="9">
    <source>
        <dbReference type="SAM" id="MobiDB-lite"/>
    </source>
</evidence>
<keyword evidence="8" id="KW-0539">Nucleus</keyword>
<accession>A0A0C3BQI7</accession>
<comment type="subcellular location">
    <subcellularLocation>
        <location evidence="2">Cytoplasm</location>
    </subcellularLocation>
    <subcellularLocation>
        <location evidence="1">Nucleus</location>
    </subcellularLocation>
</comment>
<keyword evidence="7" id="KW-0819">tRNA processing</keyword>
<dbReference type="CDD" id="cd19494">
    <property type="entry name" value="Elp4"/>
    <property type="match status" value="1"/>
</dbReference>
<dbReference type="InterPro" id="IPR027417">
    <property type="entry name" value="P-loop_NTPase"/>
</dbReference>
<organism evidence="10 11">
    <name type="scientific">Serendipita vermifera MAFF 305830</name>
    <dbReference type="NCBI Taxonomy" id="933852"/>
    <lineage>
        <taxon>Eukaryota</taxon>
        <taxon>Fungi</taxon>
        <taxon>Dikarya</taxon>
        <taxon>Basidiomycota</taxon>
        <taxon>Agaricomycotina</taxon>
        <taxon>Agaricomycetes</taxon>
        <taxon>Sebacinales</taxon>
        <taxon>Serendipitaceae</taxon>
        <taxon>Serendipita</taxon>
    </lineage>
</organism>
<evidence type="ECO:0000313" key="11">
    <source>
        <dbReference type="Proteomes" id="UP000054097"/>
    </source>
</evidence>
<evidence type="ECO:0000256" key="4">
    <source>
        <dbReference type="ARBA" id="ARBA00007573"/>
    </source>
</evidence>
<dbReference type="PANTHER" id="PTHR12896:SF1">
    <property type="entry name" value="ELONGATOR COMPLEX PROTEIN 4"/>
    <property type="match status" value="1"/>
</dbReference>
<dbReference type="GO" id="GO:0002098">
    <property type="term" value="P:tRNA wobble uridine modification"/>
    <property type="evidence" value="ECO:0007669"/>
    <property type="project" value="InterPro"/>
</dbReference>
<evidence type="ECO:0000256" key="5">
    <source>
        <dbReference type="ARBA" id="ARBA00020265"/>
    </source>
</evidence>
<dbReference type="AlphaFoldDB" id="A0A0C3BQI7"/>
<dbReference type="GO" id="GO:0008023">
    <property type="term" value="C:transcription elongation factor complex"/>
    <property type="evidence" value="ECO:0007669"/>
    <property type="project" value="TreeGrafter"/>
</dbReference>